<comment type="similarity">
    <text evidence="1 9">Belongs to the GHMP kinase family. IspE subfamily.</text>
</comment>
<accession>A0A7X6PNW4</accession>
<evidence type="ECO:0000256" key="7">
    <source>
        <dbReference type="ARBA" id="ARBA00022840"/>
    </source>
</evidence>
<dbReference type="Pfam" id="PF08544">
    <property type="entry name" value="GHMP_kinases_C"/>
    <property type="match status" value="1"/>
</dbReference>
<keyword evidence="6 9" id="KW-0418">Kinase</keyword>
<evidence type="ECO:0000256" key="1">
    <source>
        <dbReference type="ARBA" id="ARBA00009684"/>
    </source>
</evidence>
<keyword evidence="7 9" id="KW-0067">ATP-binding</keyword>
<comment type="caution">
    <text evidence="12">The sequence shown here is derived from an EMBL/GenBank/DDBJ whole genome shotgun (WGS) entry which is preliminary data.</text>
</comment>
<dbReference type="Gene3D" id="3.30.230.10">
    <property type="match status" value="1"/>
</dbReference>
<reference evidence="12 13" key="1">
    <citation type="journal article" date="2020" name="Biotechnol. Biofuels">
        <title>New insights from the biogas microbiome by comprehensive genome-resolved metagenomics of nearly 1600 species originating from multiple anaerobic digesters.</title>
        <authorList>
            <person name="Campanaro S."/>
            <person name="Treu L."/>
            <person name="Rodriguez-R L.M."/>
            <person name="Kovalovszki A."/>
            <person name="Ziels R.M."/>
            <person name="Maus I."/>
            <person name="Zhu X."/>
            <person name="Kougias P.G."/>
            <person name="Basile A."/>
            <person name="Luo G."/>
            <person name="Schluter A."/>
            <person name="Konstantinidis K.T."/>
            <person name="Angelidaki I."/>
        </authorList>
    </citation>
    <scope>NUCLEOTIDE SEQUENCE [LARGE SCALE GENOMIC DNA]</scope>
    <source>
        <strain evidence="12">AS15tlH2ME_198</strain>
    </source>
</reference>
<dbReference type="SUPFAM" id="SSF54211">
    <property type="entry name" value="Ribosomal protein S5 domain 2-like"/>
    <property type="match status" value="1"/>
</dbReference>
<evidence type="ECO:0000256" key="8">
    <source>
        <dbReference type="ARBA" id="ARBA00032554"/>
    </source>
</evidence>
<dbReference type="UniPathway" id="UPA00056">
    <property type="reaction ID" value="UER00094"/>
</dbReference>
<dbReference type="InterPro" id="IPR006204">
    <property type="entry name" value="GHMP_kinase_N_dom"/>
</dbReference>
<proteinExistence type="inferred from homology"/>
<evidence type="ECO:0000313" key="13">
    <source>
        <dbReference type="Proteomes" id="UP000557899"/>
    </source>
</evidence>
<keyword evidence="5 9" id="KW-0547">Nucleotide-binding</keyword>
<dbReference type="GO" id="GO:0050515">
    <property type="term" value="F:4-(cytidine 5'-diphospho)-2-C-methyl-D-erythritol kinase activity"/>
    <property type="evidence" value="ECO:0007669"/>
    <property type="project" value="UniProtKB-UniRule"/>
</dbReference>
<evidence type="ECO:0000256" key="5">
    <source>
        <dbReference type="ARBA" id="ARBA00022741"/>
    </source>
</evidence>
<dbReference type="InterPro" id="IPR014721">
    <property type="entry name" value="Ribsml_uS5_D2-typ_fold_subgr"/>
</dbReference>
<dbReference type="GO" id="GO:0016114">
    <property type="term" value="P:terpenoid biosynthetic process"/>
    <property type="evidence" value="ECO:0007669"/>
    <property type="project" value="UniProtKB-UniRule"/>
</dbReference>
<dbReference type="InterPro" id="IPR020568">
    <property type="entry name" value="Ribosomal_Su5_D2-typ_SF"/>
</dbReference>
<evidence type="ECO:0000256" key="6">
    <source>
        <dbReference type="ARBA" id="ARBA00022777"/>
    </source>
</evidence>
<dbReference type="GO" id="GO:0005524">
    <property type="term" value="F:ATP binding"/>
    <property type="evidence" value="ECO:0007669"/>
    <property type="project" value="UniProtKB-UniRule"/>
</dbReference>
<evidence type="ECO:0000259" key="10">
    <source>
        <dbReference type="Pfam" id="PF00288"/>
    </source>
</evidence>
<evidence type="ECO:0000256" key="9">
    <source>
        <dbReference type="HAMAP-Rule" id="MF_00061"/>
    </source>
</evidence>
<dbReference type="EC" id="2.7.1.148" evidence="2 9"/>
<evidence type="ECO:0000256" key="4">
    <source>
        <dbReference type="ARBA" id="ARBA00022679"/>
    </source>
</evidence>
<dbReference type="HAMAP" id="MF_00061">
    <property type="entry name" value="IspE"/>
    <property type="match status" value="1"/>
</dbReference>
<dbReference type="AlphaFoldDB" id="A0A7X6PNW4"/>
<dbReference type="SUPFAM" id="SSF55060">
    <property type="entry name" value="GHMP Kinase, C-terminal domain"/>
    <property type="match status" value="1"/>
</dbReference>
<comment type="catalytic activity">
    <reaction evidence="9">
        <text>4-CDP-2-C-methyl-D-erythritol + ATP = 4-CDP-2-C-methyl-D-erythritol 2-phosphate + ADP + H(+)</text>
        <dbReference type="Rhea" id="RHEA:18437"/>
        <dbReference type="ChEBI" id="CHEBI:15378"/>
        <dbReference type="ChEBI" id="CHEBI:30616"/>
        <dbReference type="ChEBI" id="CHEBI:57823"/>
        <dbReference type="ChEBI" id="CHEBI:57919"/>
        <dbReference type="ChEBI" id="CHEBI:456216"/>
        <dbReference type="EC" id="2.7.1.148"/>
    </reaction>
</comment>
<dbReference type="GO" id="GO:0019288">
    <property type="term" value="P:isopentenyl diphosphate biosynthetic process, methylerythritol 4-phosphate pathway"/>
    <property type="evidence" value="ECO:0007669"/>
    <property type="project" value="UniProtKB-UniRule"/>
</dbReference>
<feature type="binding site" evidence="9">
    <location>
        <begin position="116"/>
        <end position="126"/>
    </location>
    <ligand>
        <name>ATP</name>
        <dbReference type="ChEBI" id="CHEBI:30616"/>
    </ligand>
</feature>
<dbReference type="Gene3D" id="3.30.70.890">
    <property type="entry name" value="GHMP kinase, C-terminal domain"/>
    <property type="match status" value="1"/>
</dbReference>
<comment type="pathway">
    <text evidence="9">Isoprenoid biosynthesis; isopentenyl diphosphate biosynthesis via DXP pathway; isopentenyl diphosphate from 1-deoxy-D-xylulose 5-phosphate: step 3/6.</text>
</comment>
<evidence type="ECO:0000256" key="2">
    <source>
        <dbReference type="ARBA" id="ARBA00012052"/>
    </source>
</evidence>
<evidence type="ECO:0000259" key="11">
    <source>
        <dbReference type="Pfam" id="PF08544"/>
    </source>
</evidence>
<keyword evidence="4 9" id="KW-0808">Transferase</keyword>
<dbReference type="NCBIfam" id="NF002870">
    <property type="entry name" value="PRK03188.1"/>
    <property type="match status" value="1"/>
</dbReference>
<feature type="domain" description="GHMP kinase C-terminal" evidence="11">
    <location>
        <begin position="229"/>
        <end position="300"/>
    </location>
</feature>
<dbReference type="PANTHER" id="PTHR43527:SF2">
    <property type="entry name" value="4-DIPHOSPHOCYTIDYL-2-C-METHYL-D-ERYTHRITOL KINASE, CHLOROPLASTIC"/>
    <property type="match status" value="1"/>
</dbReference>
<dbReference type="Pfam" id="PF00288">
    <property type="entry name" value="GHMP_kinases_N"/>
    <property type="match status" value="1"/>
</dbReference>
<organism evidence="12 13">
    <name type="scientific">Corynebacterium humireducens</name>
    <dbReference type="NCBI Taxonomy" id="1223514"/>
    <lineage>
        <taxon>Bacteria</taxon>
        <taxon>Bacillati</taxon>
        <taxon>Actinomycetota</taxon>
        <taxon>Actinomycetes</taxon>
        <taxon>Mycobacteriales</taxon>
        <taxon>Corynebacteriaceae</taxon>
        <taxon>Corynebacterium</taxon>
    </lineage>
</organism>
<sequence length="322" mass="34055">MSGRMRTISARAHAKVNLHLGVGDLREDGYHDLTTVFQSLSLSDTVTLEIGPDRDLVVEGPIVSGLSATGLDAASVPTDDSNLAWRAVDKLVEYYRTHHGLAESRSVHIQIHKGIPTAGGMAGGSADAAAALVAAHAFLSETHPAVPMSVLVDIAAELGSDVPFTLRGGTMLGRGRGELLTPLLSRGTYHWVLVFFREGLSTPRVFAELDTLREQGSSLGWSMETDGLAKALLSGEARQVAAHLHNDLEAPVRQLRRDVDRMREAGLEAGALRAVVSGSGPTVAFLCESELHARDVLDDLLADGAYSGTVAHGPAKGAHLLT</sequence>
<protein>
    <recommendedName>
        <fullName evidence="3 9">4-diphosphocytidyl-2-C-methyl-D-erythritol kinase</fullName>
        <shortName evidence="9">CMK</shortName>
        <ecNumber evidence="2 9">2.7.1.148</ecNumber>
    </recommendedName>
    <alternativeName>
        <fullName evidence="8 9">4-(cytidine-5'-diphospho)-2-C-methyl-D-erythritol kinase</fullName>
    </alternativeName>
</protein>
<evidence type="ECO:0000313" key="12">
    <source>
        <dbReference type="EMBL" id="NLA56291.1"/>
    </source>
</evidence>
<dbReference type="Proteomes" id="UP000557899">
    <property type="component" value="Unassembled WGS sequence"/>
</dbReference>
<evidence type="ECO:0000256" key="3">
    <source>
        <dbReference type="ARBA" id="ARBA00017473"/>
    </source>
</evidence>
<gene>
    <name evidence="9" type="primary">ispE</name>
    <name evidence="12" type="ORF">GX859_08355</name>
</gene>
<feature type="active site" evidence="9">
    <location>
        <position position="15"/>
    </location>
</feature>
<dbReference type="InterPro" id="IPR036554">
    <property type="entry name" value="GHMP_kinase_C_sf"/>
</dbReference>
<name>A0A7X6PNW4_9CORY</name>
<feature type="domain" description="GHMP kinase N-terminal" evidence="10">
    <location>
        <begin position="82"/>
        <end position="169"/>
    </location>
</feature>
<dbReference type="EMBL" id="JAAZHI010000167">
    <property type="protein sequence ID" value="NLA56291.1"/>
    <property type="molecule type" value="Genomic_DNA"/>
</dbReference>
<keyword evidence="9" id="KW-0414">Isoprene biosynthesis</keyword>
<dbReference type="InterPro" id="IPR004424">
    <property type="entry name" value="IspE"/>
</dbReference>
<dbReference type="PIRSF" id="PIRSF010376">
    <property type="entry name" value="IspE"/>
    <property type="match status" value="1"/>
</dbReference>
<comment type="function">
    <text evidence="9">Catalyzes the phosphorylation of the position 2 hydroxy group of 4-diphosphocytidyl-2C-methyl-D-erythritol.</text>
</comment>
<dbReference type="PANTHER" id="PTHR43527">
    <property type="entry name" value="4-DIPHOSPHOCYTIDYL-2-C-METHYL-D-ERYTHRITOL KINASE, CHLOROPLASTIC"/>
    <property type="match status" value="1"/>
</dbReference>
<dbReference type="InterPro" id="IPR013750">
    <property type="entry name" value="GHMP_kinase_C_dom"/>
</dbReference>
<feature type="active site" evidence="9">
    <location>
        <position position="161"/>
    </location>
</feature>
<dbReference type="NCBIfam" id="TIGR00154">
    <property type="entry name" value="ispE"/>
    <property type="match status" value="1"/>
</dbReference>